<dbReference type="Proteomes" id="UP000800082">
    <property type="component" value="Unassembled WGS sequence"/>
</dbReference>
<dbReference type="AlphaFoldDB" id="A0A6A5RR02"/>
<reference evidence="1" key="1">
    <citation type="journal article" date="2020" name="Stud. Mycol.">
        <title>101 Dothideomycetes genomes: a test case for predicting lifestyles and emergence of pathogens.</title>
        <authorList>
            <person name="Haridas S."/>
            <person name="Albert R."/>
            <person name="Binder M."/>
            <person name="Bloem J."/>
            <person name="Labutti K."/>
            <person name="Salamov A."/>
            <person name="Andreopoulos B."/>
            <person name="Baker S."/>
            <person name="Barry K."/>
            <person name="Bills G."/>
            <person name="Bluhm B."/>
            <person name="Cannon C."/>
            <person name="Castanera R."/>
            <person name="Culley D."/>
            <person name="Daum C."/>
            <person name="Ezra D."/>
            <person name="Gonzalez J."/>
            <person name="Henrissat B."/>
            <person name="Kuo A."/>
            <person name="Liang C."/>
            <person name="Lipzen A."/>
            <person name="Lutzoni F."/>
            <person name="Magnuson J."/>
            <person name="Mondo S."/>
            <person name="Nolan M."/>
            <person name="Ohm R."/>
            <person name="Pangilinan J."/>
            <person name="Park H.-J."/>
            <person name="Ramirez L."/>
            <person name="Alfaro M."/>
            <person name="Sun H."/>
            <person name="Tritt A."/>
            <person name="Yoshinaga Y."/>
            <person name="Zwiers L.-H."/>
            <person name="Turgeon B."/>
            <person name="Goodwin S."/>
            <person name="Spatafora J."/>
            <person name="Crous P."/>
            <person name="Grigoriev I."/>
        </authorList>
    </citation>
    <scope>NUCLEOTIDE SEQUENCE</scope>
    <source>
        <strain evidence="1">CBS 183.55</strain>
    </source>
</reference>
<sequence>MYMTFPAPALDDGAGARTPAETCEPLSLATGGEAGCSPSSSADGSRVLVNMVALELMVPKMSASAT</sequence>
<protein>
    <submittedName>
        <fullName evidence="1">Uncharacterized protein</fullName>
    </submittedName>
</protein>
<organism evidence="1 2">
    <name type="scientific">Didymella exigua CBS 183.55</name>
    <dbReference type="NCBI Taxonomy" id="1150837"/>
    <lineage>
        <taxon>Eukaryota</taxon>
        <taxon>Fungi</taxon>
        <taxon>Dikarya</taxon>
        <taxon>Ascomycota</taxon>
        <taxon>Pezizomycotina</taxon>
        <taxon>Dothideomycetes</taxon>
        <taxon>Pleosporomycetidae</taxon>
        <taxon>Pleosporales</taxon>
        <taxon>Pleosporineae</taxon>
        <taxon>Didymellaceae</taxon>
        <taxon>Didymella</taxon>
    </lineage>
</organism>
<keyword evidence="2" id="KW-1185">Reference proteome</keyword>
<dbReference type="EMBL" id="ML978962">
    <property type="protein sequence ID" value="KAF1930775.1"/>
    <property type="molecule type" value="Genomic_DNA"/>
</dbReference>
<name>A0A6A5RR02_9PLEO</name>
<gene>
    <name evidence="1" type="ORF">M421DRAFT_358453</name>
</gene>
<proteinExistence type="predicted"/>
<evidence type="ECO:0000313" key="1">
    <source>
        <dbReference type="EMBL" id="KAF1930775.1"/>
    </source>
</evidence>
<accession>A0A6A5RR02</accession>
<evidence type="ECO:0000313" key="2">
    <source>
        <dbReference type="Proteomes" id="UP000800082"/>
    </source>
</evidence>
<dbReference type="RefSeq" id="XP_033451023.1">
    <property type="nucleotide sequence ID" value="XM_033589648.1"/>
</dbReference>
<dbReference type="GeneID" id="54347296"/>